<dbReference type="AlphaFoldDB" id="A0A2P8FAQ6"/>
<accession>A0A2P8FAQ6</accession>
<dbReference type="EMBL" id="PYAS01000029">
    <property type="protein sequence ID" value="PSL18810.1"/>
    <property type="molecule type" value="Genomic_DNA"/>
</dbReference>
<organism evidence="1 2">
    <name type="scientific">Dyadobacter jiangsuensis</name>
    <dbReference type="NCBI Taxonomy" id="1591085"/>
    <lineage>
        <taxon>Bacteria</taxon>
        <taxon>Pseudomonadati</taxon>
        <taxon>Bacteroidota</taxon>
        <taxon>Cytophagia</taxon>
        <taxon>Cytophagales</taxon>
        <taxon>Spirosomataceae</taxon>
        <taxon>Dyadobacter</taxon>
    </lineage>
</organism>
<protein>
    <submittedName>
        <fullName evidence="1">Uncharacterized protein</fullName>
    </submittedName>
</protein>
<dbReference type="RefSeq" id="WP_106599674.1">
    <property type="nucleotide sequence ID" value="NZ_PYAS01000029.1"/>
</dbReference>
<dbReference type="OrthoDB" id="661150at2"/>
<proteinExistence type="predicted"/>
<evidence type="ECO:0000313" key="1">
    <source>
        <dbReference type="EMBL" id="PSL18810.1"/>
    </source>
</evidence>
<sequence length="116" mass="13335">MTNYQSWFEQIQRSENYARLVRRLFDDAIKELIRMGYSVDHGRIGPLSYNPDRPFSLADYPQLNARLNKLLKDFHDKVTATILNGVAKSWESANVQNDKLVNSGYQTSGIGRILDV</sequence>
<keyword evidence="2" id="KW-1185">Reference proteome</keyword>
<reference evidence="1 2" key="1">
    <citation type="submission" date="2018-03" db="EMBL/GenBank/DDBJ databases">
        <title>Genomic Encyclopedia of Archaeal and Bacterial Type Strains, Phase II (KMG-II): from individual species to whole genera.</title>
        <authorList>
            <person name="Goeker M."/>
        </authorList>
    </citation>
    <scope>NUCLEOTIDE SEQUENCE [LARGE SCALE GENOMIC DNA]</scope>
    <source>
        <strain evidence="1 2">DSM 29057</strain>
    </source>
</reference>
<evidence type="ECO:0000313" key="2">
    <source>
        <dbReference type="Proteomes" id="UP000241964"/>
    </source>
</evidence>
<gene>
    <name evidence="1" type="ORF">CLV60_12939</name>
</gene>
<name>A0A2P8FAQ6_9BACT</name>
<comment type="caution">
    <text evidence="1">The sequence shown here is derived from an EMBL/GenBank/DDBJ whole genome shotgun (WGS) entry which is preliminary data.</text>
</comment>
<dbReference type="Proteomes" id="UP000241964">
    <property type="component" value="Unassembled WGS sequence"/>
</dbReference>